<dbReference type="RefSeq" id="WP_394830705.1">
    <property type="nucleotide sequence ID" value="NZ_CP089929.1"/>
</dbReference>
<keyword evidence="3" id="KW-1185">Reference proteome</keyword>
<dbReference type="Gene3D" id="1.10.390.10">
    <property type="entry name" value="Neutral Protease Domain 2"/>
    <property type="match status" value="1"/>
</dbReference>
<dbReference type="Pfam" id="PF01433">
    <property type="entry name" value="Peptidase_M1"/>
    <property type="match status" value="1"/>
</dbReference>
<accession>A0ABZ2KRD5</accession>
<feature type="domain" description="Peptidase M1 membrane alanine aminopeptidase" evidence="1">
    <location>
        <begin position="326"/>
        <end position="472"/>
    </location>
</feature>
<reference evidence="2" key="1">
    <citation type="submission" date="2021-12" db="EMBL/GenBank/DDBJ databases">
        <title>Discovery of the Pendulisporaceae a myxobacterial family with distinct sporulation behavior and unique specialized metabolism.</title>
        <authorList>
            <person name="Garcia R."/>
            <person name="Popoff A."/>
            <person name="Bader C.D."/>
            <person name="Loehr J."/>
            <person name="Walesch S."/>
            <person name="Walt C."/>
            <person name="Boldt J."/>
            <person name="Bunk B."/>
            <person name="Haeckl F.J.F.P.J."/>
            <person name="Gunesch A.P."/>
            <person name="Birkelbach J."/>
            <person name="Nuebel U."/>
            <person name="Pietschmann T."/>
            <person name="Bach T."/>
            <person name="Mueller R."/>
        </authorList>
    </citation>
    <scope>NUCLEOTIDE SEQUENCE</scope>
    <source>
        <strain evidence="2">MSr11367</strain>
    </source>
</reference>
<evidence type="ECO:0000313" key="3">
    <source>
        <dbReference type="Proteomes" id="UP001374803"/>
    </source>
</evidence>
<evidence type="ECO:0000313" key="2">
    <source>
        <dbReference type="EMBL" id="WXB01097.1"/>
    </source>
</evidence>
<dbReference type="SUPFAM" id="SSF55486">
    <property type="entry name" value="Metalloproteases ('zincins'), catalytic domain"/>
    <property type="match status" value="1"/>
</dbReference>
<protein>
    <recommendedName>
        <fullName evidence="1">Peptidase M1 membrane alanine aminopeptidase domain-containing protein</fullName>
    </recommendedName>
</protein>
<dbReference type="InterPro" id="IPR014782">
    <property type="entry name" value="Peptidase_M1_dom"/>
</dbReference>
<dbReference type="InterPro" id="IPR027268">
    <property type="entry name" value="Peptidase_M4/M1_CTD_sf"/>
</dbReference>
<name>A0ABZ2KRD5_9BACT</name>
<gene>
    <name evidence="2" type="ORF">LVJ94_29775</name>
</gene>
<dbReference type="PROSITE" id="PS51257">
    <property type="entry name" value="PROKAR_LIPOPROTEIN"/>
    <property type="match status" value="1"/>
</dbReference>
<organism evidence="2 3">
    <name type="scientific">Pendulispora rubella</name>
    <dbReference type="NCBI Taxonomy" id="2741070"/>
    <lineage>
        <taxon>Bacteria</taxon>
        <taxon>Pseudomonadati</taxon>
        <taxon>Myxococcota</taxon>
        <taxon>Myxococcia</taxon>
        <taxon>Myxococcales</taxon>
        <taxon>Sorangiineae</taxon>
        <taxon>Pendulisporaceae</taxon>
        <taxon>Pendulispora</taxon>
    </lineage>
</organism>
<sequence>MGHQFSRAQSPAGAAFGYAVVAVVLSACSSSSSDDAPSRVQNEQLEEDAFTRPITGTVTRYDYAVDLATGNVRDRLTVRADPPGGSCFSASCDVPATDVTWQGAPAQSSSQSDGTLRVCGRSRALPWQTLHVASSSVVPEERFLGLDVGFSRKKDLAGGTFTYLLSWVGGCSHFGPCDADPSRLASFHFDVEHAPGDVVLCPGKIVQGEQRTRCELSPWSTGSLAPTYSSVAVASDPLWKRTPFLKAAGVDFVFYEVPNLPGGNIAPVLDKGSVTEFFEWITDLLGPFPYGDELRVAAAPTVWSGFEHPANIILSEKLPTRTGPFANTVMHVLMHEIAHQWAGDRATLAAVGDFVWKESTAEYLAYVFEDEHRDAAEGPATRAYWDRISLNAKFHPRPLENPTPPVQTFYGDVYGPGPMVLYLQLESLIGREAVVRGIQSFLARPAARSVEDLRRALERSAHVDLAKYFDAWVFGSGKPEWPTFTATTSQSGRDVTVTVTQQAAKVHPCVVEVEVASATGKVLVPVTFGLDASSNTATAHATLEGDITGTVIDPNHRVIDAKPAPAAFSAGPDEEVLIF</sequence>
<dbReference type="EMBL" id="CP089983">
    <property type="protein sequence ID" value="WXB01097.1"/>
    <property type="molecule type" value="Genomic_DNA"/>
</dbReference>
<dbReference type="Proteomes" id="UP001374803">
    <property type="component" value="Chromosome"/>
</dbReference>
<evidence type="ECO:0000259" key="1">
    <source>
        <dbReference type="Pfam" id="PF01433"/>
    </source>
</evidence>
<proteinExistence type="predicted"/>